<dbReference type="RefSeq" id="WP_028910094.1">
    <property type="nucleotide sequence ID" value="NZ_VUNG01000021.1"/>
</dbReference>
<keyword evidence="3" id="KW-1185">Reference proteome</keyword>
<feature type="signal peptide" evidence="1">
    <location>
        <begin position="1"/>
        <end position="20"/>
    </location>
</feature>
<proteinExistence type="predicted"/>
<evidence type="ECO:0000256" key="1">
    <source>
        <dbReference type="SAM" id="SignalP"/>
    </source>
</evidence>
<dbReference type="Proteomes" id="UP000438914">
    <property type="component" value="Unassembled WGS sequence"/>
</dbReference>
<evidence type="ECO:0000313" key="2">
    <source>
        <dbReference type="EMBL" id="MST84803.1"/>
    </source>
</evidence>
<accession>A0A7K0KFT7</accession>
<reference evidence="2 3" key="1">
    <citation type="submission" date="2019-08" db="EMBL/GenBank/DDBJ databases">
        <title>In-depth cultivation of the pig gut microbiome towards novel bacterial diversity and tailored functional studies.</title>
        <authorList>
            <person name="Wylensek D."/>
            <person name="Hitch T.C.A."/>
            <person name="Clavel T."/>
        </authorList>
    </citation>
    <scope>NUCLEOTIDE SEQUENCE [LARGE SCALE GENOMIC DNA]</scope>
    <source>
        <strain evidence="2 3">LKV-178-WT-2A</strain>
    </source>
</reference>
<comment type="caution">
    <text evidence="2">The sequence shown here is derived from an EMBL/GenBank/DDBJ whole genome shotgun (WGS) entry which is preliminary data.</text>
</comment>
<sequence>MKHIVLLLLLAVLLPLPGHAQIDPILTGMIIEYTKKAESQYNAQIKLMGAESAGHIWLNEEVAATKDLQKQFDDYLSTFRTTISYAAQAYGFYFEVNRLCEHMGSLSKQISEAPANAIAVALHKKRNDIYISILTKSMGIINTIREVCLDKKMTEQQRISLVFSIRPQLKAMNHQLAMLTKLVRSTTMGLVWHNIEYNSLPHREGRAGLIEECLDTWRVNAKHVKPKK</sequence>
<protein>
    <submittedName>
        <fullName evidence="2">Uncharacterized protein</fullName>
    </submittedName>
</protein>
<name>A0A7K0KFT7_9BACT</name>
<evidence type="ECO:0000313" key="3">
    <source>
        <dbReference type="Proteomes" id="UP000438914"/>
    </source>
</evidence>
<dbReference type="AlphaFoldDB" id="A0A7K0KFT7"/>
<feature type="chain" id="PRO_5029906056" evidence="1">
    <location>
        <begin position="21"/>
        <end position="228"/>
    </location>
</feature>
<keyword evidence="1" id="KW-0732">Signal</keyword>
<organism evidence="2 3">
    <name type="scientific">Hallella mizrahii</name>
    <dbReference type="NCBI Taxonomy" id="2606637"/>
    <lineage>
        <taxon>Bacteria</taxon>
        <taxon>Pseudomonadati</taxon>
        <taxon>Bacteroidota</taxon>
        <taxon>Bacteroidia</taxon>
        <taxon>Bacteroidales</taxon>
        <taxon>Prevotellaceae</taxon>
        <taxon>Hallella</taxon>
    </lineage>
</organism>
<gene>
    <name evidence="2" type="ORF">FYJ73_09010</name>
</gene>
<dbReference type="EMBL" id="VUNG01000021">
    <property type="protein sequence ID" value="MST84803.1"/>
    <property type="molecule type" value="Genomic_DNA"/>
</dbReference>